<keyword evidence="3" id="KW-1185">Reference proteome</keyword>
<proteinExistence type="predicted"/>
<keyword evidence="1" id="KW-0732">Signal</keyword>
<evidence type="ECO:0000313" key="3">
    <source>
        <dbReference type="Proteomes" id="UP000031623"/>
    </source>
</evidence>
<dbReference type="STRING" id="40754.THII_1363"/>
<dbReference type="KEGG" id="tig:THII_1363"/>
<feature type="signal peptide" evidence="1">
    <location>
        <begin position="1"/>
        <end position="28"/>
    </location>
</feature>
<dbReference type="AlphaFoldDB" id="A0A090AKS5"/>
<reference evidence="2" key="1">
    <citation type="journal article" date="2014" name="ISME J.">
        <title>Ecophysiology of Thioploca ingrica as revealed by the complete genome sequence supplemented with proteomic evidence.</title>
        <authorList>
            <person name="Kojima H."/>
            <person name="Ogura Y."/>
            <person name="Yamamoto N."/>
            <person name="Togashi T."/>
            <person name="Mori H."/>
            <person name="Watanabe T."/>
            <person name="Nemoto F."/>
            <person name="Kurokawa K."/>
            <person name="Hayashi T."/>
            <person name="Fukui M."/>
        </authorList>
    </citation>
    <scope>NUCLEOTIDE SEQUENCE [LARGE SCALE GENOMIC DNA]</scope>
</reference>
<evidence type="ECO:0000313" key="2">
    <source>
        <dbReference type="EMBL" id="BAP55660.1"/>
    </source>
</evidence>
<dbReference type="Proteomes" id="UP000031623">
    <property type="component" value="Chromosome"/>
</dbReference>
<dbReference type="HOGENOM" id="CLU_2541529_0_0_6"/>
<accession>A0A090AKS5</accession>
<protein>
    <recommendedName>
        <fullName evidence="4">Secreted protein</fullName>
    </recommendedName>
</protein>
<gene>
    <name evidence="2" type="ORF">THII_1363</name>
</gene>
<sequence>MNASQKRHALLHTAVLSLSLSLSHPIQADGCRPTYILGNKTAYLPCVEWLPSNSSSTQVTPPSGLPSLFTVRKYRKLVISMAN</sequence>
<evidence type="ECO:0008006" key="4">
    <source>
        <dbReference type="Google" id="ProtNLM"/>
    </source>
</evidence>
<organism evidence="2 3">
    <name type="scientific">Thioploca ingrica</name>
    <dbReference type="NCBI Taxonomy" id="40754"/>
    <lineage>
        <taxon>Bacteria</taxon>
        <taxon>Pseudomonadati</taxon>
        <taxon>Pseudomonadota</taxon>
        <taxon>Gammaproteobacteria</taxon>
        <taxon>Thiotrichales</taxon>
        <taxon>Thiotrichaceae</taxon>
        <taxon>Thioploca</taxon>
    </lineage>
</organism>
<name>A0A090AKS5_9GAMM</name>
<feature type="chain" id="PRO_5001852819" description="Secreted protein" evidence="1">
    <location>
        <begin position="29"/>
        <end position="83"/>
    </location>
</feature>
<dbReference type="EMBL" id="AP014633">
    <property type="protein sequence ID" value="BAP55660.1"/>
    <property type="molecule type" value="Genomic_DNA"/>
</dbReference>
<evidence type="ECO:0000256" key="1">
    <source>
        <dbReference type="SAM" id="SignalP"/>
    </source>
</evidence>